<feature type="transmembrane region" description="Helical" evidence="1">
    <location>
        <begin position="78"/>
        <end position="100"/>
    </location>
</feature>
<accession>A0A9P1BQ26</accession>
<comment type="caution">
    <text evidence="2">The sequence shown here is derived from an EMBL/GenBank/DDBJ whole genome shotgun (WGS) entry which is preliminary data.</text>
</comment>
<evidence type="ECO:0000313" key="2">
    <source>
        <dbReference type="EMBL" id="CAI3977100.1"/>
    </source>
</evidence>
<sequence length="439" mass="49981">MMLVAYTSMVDDETAKLFVFAFISAMLLCITTWSKPYSNNQGQILDILETSLLTARFVLYFMVAMLLILFPSPTTTRMCAYFVLVMLASVFAFALLHIFAQILRQQKHNLAEEEDKEAEVEDSEEIMAKKTTTQRVAGQIQVFKLTIVEKVIPFFQEDDAEKWILSWSPASGVPSRVTASRKSARRTGRQSWAMEDCHAHSPGPGLWSRIRPAVLKARAIFLRFGTSVQRSSVVRAYEEFHSLWLDQLEQNHIPNVGTLCTLVASHQTLPSKGDVGETWINEAKKVLEDSEQKWRLPAHEFTETVHRLRSLPIQQALNLVKAIDRFFAMQDFHTEANARRKSKESNPTLLYIQAKDGGSPEVVETLPYIPTEDGGRHEVVETLPYIPTEDKDDLIDSLTKLPLEPFRHVWVLHQGQNFCPDRHVMVLSNAVLVTYLFSL</sequence>
<protein>
    <submittedName>
        <fullName evidence="3">Zeaxanthin epoxidase, chloroplastic</fullName>
    </submittedName>
</protein>
<dbReference type="AlphaFoldDB" id="A0A9P1BQ26"/>
<keyword evidence="1" id="KW-0812">Transmembrane</keyword>
<evidence type="ECO:0000313" key="4">
    <source>
        <dbReference type="Proteomes" id="UP001152797"/>
    </source>
</evidence>
<keyword evidence="1" id="KW-0472">Membrane</keyword>
<keyword evidence="4" id="KW-1185">Reference proteome</keyword>
<evidence type="ECO:0000256" key="1">
    <source>
        <dbReference type="SAM" id="Phobius"/>
    </source>
</evidence>
<name>A0A9P1BQ26_9DINO</name>
<keyword evidence="1" id="KW-1133">Transmembrane helix</keyword>
<reference evidence="3 4" key="2">
    <citation type="submission" date="2024-05" db="EMBL/GenBank/DDBJ databases">
        <authorList>
            <person name="Chen Y."/>
            <person name="Shah S."/>
            <person name="Dougan E. K."/>
            <person name="Thang M."/>
            <person name="Chan C."/>
        </authorList>
    </citation>
    <scope>NUCLEOTIDE SEQUENCE [LARGE SCALE GENOMIC DNA]</scope>
</reference>
<feature type="transmembrane region" description="Helical" evidence="1">
    <location>
        <begin position="53"/>
        <end position="72"/>
    </location>
</feature>
<gene>
    <name evidence="2" type="ORF">C1SCF055_LOCUS5271</name>
</gene>
<dbReference type="EMBL" id="CAMXCT010000320">
    <property type="protein sequence ID" value="CAI3977100.1"/>
    <property type="molecule type" value="Genomic_DNA"/>
</dbReference>
<dbReference type="Proteomes" id="UP001152797">
    <property type="component" value="Unassembled WGS sequence"/>
</dbReference>
<dbReference type="EMBL" id="CAMXCT030000320">
    <property type="protein sequence ID" value="CAL4764412.1"/>
    <property type="molecule type" value="Genomic_DNA"/>
</dbReference>
<dbReference type="EMBL" id="CAMXCT020000320">
    <property type="protein sequence ID" value="CAL1130475.1"/>
    <property type="molecule type" value="Genomic_DNA"/>
</dbReference>
<reference evidence="2" key="1">
    <citation type="submission" date="2022-10" db="EMBL/GenBank/DDBJ databases">
        <authorList>
            <person name="Chen Y."/>
            <person name="Dougan E. K."/>
            <person name="Chan C."/>
            <person name="Rhodes N."/>
            <person name="Thang M."/>
        </authorList>
    </citation>
    <scope>NUCLEOTIDE SEQUENCE</scope>
</reference>
<feature type="transmembrane region" description="Helical" evidence="1">
    <location>
        <begin position="15"/>
        <end position="33"/>
    </location>
</feature>
<evidence type="ECO:0000313" key="3">
    <source>
        <dbReference type="EMBL" id="CAL4764412.1"/>
    </source>
</evidence>
<organism evidence="2">
    <name type="scientific">Cladocopium goreaui</name>
    <dbReference type="NCBI Taxonomy" id="2562237"/>
    <lineage>
        <taxon>Eukaryota</taxon>
        <taxon>Sar</taxon>
        <taxon>Alveolata</taxon>
        <taxon>Dinophyceae</taxon>
        <taxon>Suessiales</taxon>
        <taxon>Symbiodiniaceae</taxon>
        <taxon>Cladocopium</taxon>
    </lineage>
</organism>
<proteinExistence type="predicted"/>